<gene>
    <name evidence="1" type="ORF">B0T46_22165</name>
</gene>
<dbReference type="Proteomes" id="UP000188836">
    <property type="component" value="Unassembled WGS sequence"/>
</dbReference>
<dbReference type="PANTHER" id="PTHR38436:SF1">
    <property type="entry name" value="ESTER CYCLASE"/>
    <property type="match status" value="1"/>
</dbReference>
<evidence type="ECO:0000313" key="2">
    <source>
        <dbReference type="Proteomes" id="UP000188836"/>
    </source>
</evidence>
<dbReference type="RefSeq" id="WP_077120523.1">
    <property type="nucleotide sequence ID" value="NZ_LOKT01000029.1"/>
</dbReference>
<dbReference type="InterPro" id="IPR009959">
    <property type="entry name" value="Cyclase_SnoaL-like"/>
</dbReference>
<name>A0A1W0AQA8_9NOCA</name>
<dbReference type="SUPFAM" id="SSF54427">
    <property type="entry name" value="NTF2-like"/>
    <property type="match status" value="1"/>
</dbReference>
<dbReference type="OrthoDB" id="129343at2"/>
<keyword evidence="2" id="KW-1185">Reference proteome</keyword>
<evidence type="ECO:0000313" key="1">
    <source>
        <dbReference type="EMBL" id="ONM46623.1"/>
    </source>
</evidence>
<protein>
    <submittedName>
        <fullName evidence="1">Ester cyclase</fullName>
    </submittedName>
</protein>
<dbReference type="InterPro" id="IPR032710">
    <property type="entry name" value="NTF2-like_dom_sf"/>
</dbReference>
<organism evidence="1 2">
    <name type="scientific">Nocardia donostiensis</name>
    <dbReference type="NCBI Taxonomy" id="1538463"/>
    <lineage>
        <taxon>Bacteria</taxon>
        <taxon>Bacillati</taxon>
        <taxon>Actinomycetota</taxon>
        <taxon>Actinomycetes</taxon>
        <taxon>Mycobacteriales</taxon>
        <taxon>Nocardiaceae</taxon>
        <taxon>Nocardia</taxon>
    </lineage>
</organism>
<dbReference type="STRING" id="1538463.B0T36_25475"/>
<dbReference type="Gene3D" id="3.10.450.50">
    <property type="match status" value="1"/>
</dbReference>
<reference evidence="1 2" key="1">
    <citation type="journal article" date="2016" name="Antonie Van Leeuwenhoek">
        <title>Nocardia donostiensis sp. nov., isolated from human respiratory specimens.</title>
        <authorList>
            <person name="Ercibengoa M."/>
            <person name="Bell M."/>
            <person name="Marimon J.M."/>
            <person name="Humrighouse B."/>
            <person name="Klenk H.P."/>
            <person name="Potter G."/>
            <person name="Perez-Trallero E."/>
        </authorList>
    </citation>
    <scope>NUCLEOTIDE SEQUENCE [LARGE SCALE GENOMIC DNA]</scope>
    <source>
        <strain evidence="1 2">X1655</strain>
    </source>
</reference>
<comment type="caution">
    <text evidence="1">The sequence shown here is derived from an EMBL/GenBank/DDBJ whole genome shotgun (WGS) entry which is preliminary data.</text>
</comment>
<accession>A0A1W0AQA8</accession>
<dbReference type="GO" id="GO:0030638">
    <property type="term" value="P:polyketide metabolic process"/>
    <property type="evidence" value="ECO:0007669"/>
    <property type="project" value="InterPro"/>
</dbReference>
<dbReference type="PANTHER" id="PTHR38436">
    <property type="entry name" value="POLYKETIDE CYCLASE SNOAL-LIKE DOMAIN"/>
    <property type="match status" value="1"/>
</dbReference>
<dbReference type="EMBL" id="MUMY01000022">
    <property type="protein sequence ID" value="ONM46623.1"/>
    <property type="molecule type" value="Genomic_DNA"/>
</dbReference>
<sequence length="138" mass="15831">MNLAEKNVALLRTAYNRLMQHKDLDESLELLTDDFIANIPGLDEPRRGRDAWRFGVEAMHEAFPDLRVEIENIFSVGDEVAVRLRFSGTHKGTFQGIEPTHRTVNFRSLEHYRVVGDKIAEEWVAPDIASLMRQLGIQ</sequence>
<dbReference type="Pfam" id="PF07366">
    <property type="entry name" value="SnoaL"/>
    <property type="match status" value="1"/>
</dbReference>
<dbReference type="AlphaFoldDB" id="A0A1W0AQA8"/>
<proteinExistence type="predicted"/>